<evidence type="ECO:0000256" key="2">
    <source>
        <dbReference type="ARBA" id="ARBA00004175"/>
    </source>
</evidence>
<dbReference type="GO" id="GO:0006887">
    <property type="term" value="P:exocytosis"/>
    <property type="evidence" value="ECO:0007669"/>
    <property type="project" value="UniProtKB-KW"/>
</dbReference>
<organism evidence="20">
    <name type="scientific">Rhipicephalus appendiculatus</name>
    <name type="common">Brown ear tick</name>
    <dbReference type="NCBI Taxonomy" id="34631"/>
    <lineage>
        <taxon>Eukaryota</taxon>
        <taxon>Metazoa</taxon>
        <taxon>Ecdysozoa</taxon>
        <taxon>Arthropoda</taxon>
        <taxon>Chelicerata</taxon>
        <taxon>Arachnida</taxon>
        <taxon>Acari</taxon>
        <taxon>Parasitiformes</taxon>
        <taxon>Ixodida</taxon>
        <taxon>Ixodoidea</taxon>
        <taxon>Ixodidae</taxon>
        <taxon>Rhipicephalinae</taxon>
        <taxon>Rhipicephalus</taxon>
        <taxon>Rhipicephalus</taxon>
    </lineage>
</organism>
<dbReference type="CDD" id="cd20361">
    <property type="entry name" value="Rcat_RBR_ANKIB1"/>
    <property type="match status" value="1"/>
</dbReference>
<keyword evidence="7" id="KW-0808">Transferase</keyword>
<dbReference type="PROSITE" id="PS50089">
    <property type="entry name" value="ZF_RING_2"/>
    <property type="match status" value="1"/>
</dbReference>
<comment type="subcellular location">
    <subcellularLocation>
        <location evidence="2">Target cell membrane</location>
    </subcellularLocation>
</comment>
<reference evidence="20" key="1">
    <citation type="journal article" date="2016" name="Ticks Tick Borne Dis.">
        <title>De novo assembly and annotation of the salivary gland transcriptome of Rhipicephalus appendiculatus male and female ticks during blood feeding.</title>
        <authorList>
            <person name="de Castro M.H."/>
            <person name="de Klerk D."/>
            <person name="Pienaar R."/>
            <person name="Latif A.A."/>
            <person name="Rees D.J."/>
            <person name="Mans B.J."/>
        </authorList>
    </citation>
    <scope>NUCLEOTIDE SEQUENCE</scope>
    <source>
        <tissue evidence="20">Salivary glands</tissue>
    </source>
</reference>
<dbReference type="Pfam" id="PF22191">
    <property type="entry name" value="IBR_1"/>
    <property type="match status" value="1"/>
</dbReference>
<dbReference type="GO" id="GO:0016567">
    <property type="term" value="P:protein ubiquitination"/>
    <property type="evidence" value="ECO:0007669"/>
    <property type="project" value="InterPro"/>
</dbReference>
<keyword evidence="9" id="KW-0677">Repeat</keyword>
<dbReference type="InterPro" id="IPR002867">
    <property type="entry name" value="IBR_dom"/>
</dbReference>
<dbReference type="PROSITE" id="PS50297">
    <property type="entry name" value="ANK_REP_REGION"/>
    <property type="match status" value="1"/>
</dbReference>
<dbReference type="PROSITE" id="PS00518">
    <property type="entry name" value="ZF_RING_1"/>
    <property type="match status" value="1"/>
</dbReference>
<feature type="domain" description="RING-type" evidence="18">
    <location>
        <begin position="315"/>
        <end position="360"/>
    </location>
</feature>
<keyword evidence="12" id="KW-0862">Zinc</keyword>
<keyword evidence="14" id="KW-1053">Target membrane</keyword>
<keyword evidence="10 16" id="KW-0863">Zinc-finger</keyword>
<dbReference type="EC" id="2.3.2.31" evidence="4"/>
<dbReference type="PROSITE" id="PS50088">
    <property type="entry name" value="ANK_REPEAT"/>
    <property type="match status" value="1"/>
</dbReference>
<evidence type="ECO:0000256" key="4">
    <source>
        <dbReference type="ARBA" id="ARBA00012251"/>
    </source>
</evidence>
<keyword evidence="14" id="KW-0472">Membrane</keyword>
<dbReference type="CDD" id="cd20346">
    <property type="entry name" value="BRcat_RBR_ANKIB1"/>
    <property type="match status" value="1"/>
</dbReference>
<dbReference type="GO" id="GO:0044231">
    <property type="term" value="C:host cell presynaptic membrane"/>
    <property type="evidence" value="ECO:0007669"/>
    <property type="project" value="UniProtKB-KW"/>
</dbReference>
<comment type="similarity">
    <text evidence="3">Belongs to the RBR family. Ariadne subfamily.</text>
</comment>
<dbReference type="Gene3D" id="3.30.40.10">
    <property type="entry name" value="Zinc/RING finger domain, C3HC4 (zinc finger)"/>
    <property type="match status" value="1"/>
</dbReference>
<evidence type="ECO:0000256" key="15">
    <source>
        <dbReference type="PROSITE-ProRule" id="PRU00023"/>
    </source>
</evidence>
<dbReference type="Gene3D" id="1.25.40.20">
    <property type="entry name" value="Ankyrin repeat-containing domain"/>
    <property type="match status" value="1"/>
</dbReference>
<evidence type="ECO:0000256" key="13">
    <source>
        <dbReference type="ARBA" id="ARBA00023028"/>
    </source>
</evidence>
<feature type="repeat" description="ANK" evidence="15">
    <location>
        <begin position="126"/>
        <end position="158"/>
    </location>
</feature>
<evidence type="ECO:0000256" key="5">
    <source>
        <dbReference type="ARBA" id="ARBA00022483"/>
    </source>
</evidence>
<dbReference type="PANTHER" id="PTHR11685">
    <property type="entry name" value="RBR FAMILY RING FINGER AND IBR DOMAIN-CONTAINING"/>
    <property type="match status" value="1"/>
</dbReference>
<keyword evidence="11" id="KW-0833">Ubl conjugation pathway</keyword>
<evidence type="ECO:0000256" key="3">
    <source>
        <dbReference type="ARBA" id="ARBA00005884"/>
    </source>
</evidence>
<feature type="compositionally biased region" description="Low complexity" evidence="17">
    <location>
        <begin position="782"/>
        <end position="791"/>
    </location>
</feature>
<keyword evidence="6" id="KW-1052">Target cell membrane</keyword>
<dbReference type="Pfam" id="PF01485">
    <property type="entry name" value="IBR"/>
    <property type="match status" value="1"/>
</dbReference>
<dbReference type="GO" id="GO:0044218">
    <property type="term" value="C:other organism cell membrane"/>
    <property type="evidence" value="ECO:0007669"/>
    <property type="project" value="UniProtKB-KW"/>
</dbReference>
<feature type="region of interest" description="Disordered" evidence="17">
    <location>
        <begin position="780"/>
        <end position="799"/>
    </location>
</feature>
<dbReference type="Pfam" id="PF12796">
    <property type="entry name" value="Ank_2"/>
    <property type="match status" value="1"/>
</dbReference>
<protein>
    <recommendedName>
        <fullName evidence="4">RBR-type E3 ubiquitin transferase</fullName>
        <ecNumber evidence="4">2.3.2.31</ecNumber>
    </recommendedName>
</protein>
<evidence type="ECO:0000259" key="18">
    <source>
        <dbReference type="PROSITE" id="PS50089"/>
    </source>
</evidence>
<keyword evidence="13" id="KW-0800">Toxin</keyword>
<feature type="compositionally biased region" description="Low complexity" evidence="17">
    <location>
        <begin position="291"/>
        <end position="308"/>
    </location>
</feature>
<dbReference type="SMART" id="SM00248">
    <property type="entry name" value="ANK"/>
    <property type="match status" value="3"/>
</dbReference>
<dbReference type="InterPro" id="IPR031127">
    <property type="entry name" value="E3_UB_ligase_RBR"/>
</dbReference>
<evidence type="ECO:0000256" key="11">
    <source>
        <dbReference type="ARBA" id="ARBA00022786"/>
    </source>
</evidence>
<dbReference type="PROSITE" id="PS51873">
    <property type="entry name" value="TRIAD"/>
    <property type="match status" value="1"/>
</dbReference>
<evidence type="ECO:0000256" key="14">
    <source>
        <dbReference type="ARBA" id="ARBA00023298"/>
    </source>
</evidence>
<feature type="domain" description="RING-type" evidence="19">
    <location>
        <begin position="311"/>
        <end position="551"/>
    </location>
</feature>
<keyword evidence="13" id="KW-0638">Presynaptic neurotoxin</keyword>
<dbReference type="FunFam" id="3.30.40.10:FF:000019">
    <property type="entry name" value="RBR-type E3 ubiquitin transferase"/>
    <property type="match status" value="1"/>
</dbReference>
<evidence type="ECO:0000256" key="1">
    <source>
        <dbReference type="ARBA" id="ARBA00001798"/>
    </source>
</evidence>
<dbReference type="InterPro" id="IPR002110">
    <property type="entry name" value="Ankyrin_rpt"/>
</dbReference>
<proteinExistence type="inferred from homology"/>
<evidence type="ECO:0000256" key="12">
    <source>
        <dbReference type="ARBA" id="ARBA00022833"/>
    </source>
</evidence>
<comment type="catalytic activity">
    <reaction evidence="1">
        <text>[E2 ubiquitin-conjugating enzyme]-S-ubiquitinyl-L-cysteine + [acceptor protein]-L-lysine = [E2 ubiquitin-conjugating enzyme]-L-cysteine + [acceptor protein]-N(6)-ubiquitinyl-L-lysine.</text>
        <dbReference type="EC" id="2.3.2.31"/>
    </reaction>
</comment>
<evidence type="ECO:0000256" key="9">
    <source>
        <dbReference type="ARBA" id="ARBA00022737"/>
    </source>
</evidence>
<evidence type="ECO:0000256" key="16">
    <source>
        <dbReference type="PROSITE-ProRule" id="PRU00175"/>
    </source>
</evidence>
<keyword evidence="5" id="KW-0268">Exocytosis</keyword>
<feature type="compositionally biased region" description="Basic and acidic residues" evidence="17">
    <location>
        <begin position="966"/>
        <end position="982"/>
    </location>
</feature>
<evidence type="ECO:0000256" key="8">
    <source>
        <dbReference type="ARBA" id="ARBA00022723"/>
    </source>
</evidence>
<dbReference type="Gene3D" id="1.20.120.1750">
    <property type="match status" value="1"/>
</dbReference>
<feature type="region of interest" description="Disordered" evidence="17">
    <location>
        <begin position="273"/>
        <end position="308"/>
    </location>
</feature>
<dbReference type="AlphaFoldDB" id="A0A131YX35"/>
<dbReference type="SUPFAM" id="SSF48403">
    <property type="entry name" value="Ankyrin repeat"/>
    <property type="match status" value="1"/>
</dbReference>
<dbReference type="Pfam" id="PF00097">
    <property type="entry name" value="zf-C3HC4"/>
    <property type="match status" value="1"/>
</dbReference>
<dbReference type="SUPFAM" id="SSF57850">
    <property type="entry name" value="RING/U-box"/>
    <property type="match status" value="2"/>
</dbReference>
<dbReference type="InterPro" id="IPR018957">
    <property type="entry name" value="Znf_C3HC4_RING-type"/>
</dbReference>
<evidence type="ECO:0000259" key="19">
    <source>
        <dbReference type="PROSITE" id="PS51873"/>
    </source>
</evidence>
<dbReference type="SMART" id="SM00647">
    <property type="entry name" value="IBR"/>
    <property type="match status" value="2"/>
</dbReference>
<dbReference type="EMBL" id="GEDV01005487">
    <property type="protein sequence ID" value="JAP83070.1"/>
    <property type="molecule type" value="Transcribed_RNA"/>
</dbReference>
<evidence type="ECO:0000256" key="6">
    <source>
        <dbReference type="ARBA" id="ARBA00022537"/>
    </source>
</evidence>
<evidence type="ECO:0000256" key="7">
    <source>
        <dbReference type="ARBA" id="ARBA00022679"/>
    </source>
</evidence>
<dbReference type="InterPro" id="IPR047564">
    <property type="entry name" value="Rcat_RBR_ANKIB1"/>
</dbReference>
<keyword evidence="13" id="KW-0528">Neurotoxin</keyword>
<feature type="region of interest" description="Disordered" evidence="17">
    <location>
        <begin position="891"/>
        <end position="982"/>
    </location>
</feature>
<dbReference type="InterPro" id="IPR036770">
    <property type="entry name" value="Ankyrin_rpt-contain_sf"/>
</dbReference>
<dbReference type="InterPro" id="IPR013083">
    <property type="entry name" value="Znf_RING/FYVE/PHD"/>
</dbReference>
<dbReference type="GO" id="GO:0061630">
    <property type="term" value="F:ubiquitin protein ligase activity"/>
    <property type="evidence" value="ECO:0007669"/>
    <property type="project" value="UniProtKB-EC"/>
</dbReference>
<dbReference type="InterPro" id="IPR017907">
    <property type="entry name" value="Znf_RING_CS"/>
</dbReference>
<evidence type="ECO:0000313" key="20">
    <source>
        <dbReference type="EMBL" id="JAP83070.1"/>
    </source>
</evidence>
<keyword evidence="15" id="KW-0040">ANK repeat</keyword>
<name>A0A131YX35_RHIAP</name>
<evidence type="ECO:0000256" key="10">
    <source>
        <dbReference type="ARBA" id="ARBA00022771"/>
    </source>
</evidence>
<sequence length="982" mass="109738">MGSTSSKFRRHLENGDEYSALQIYESCSELRKSLDPNCFYGDSVNRCTPVHLAAKHGMRPLLRIFLREMQGDPTIRSGHGETALHCASHGSPRLTEMERRVACLNLLIQWRGYDGEVLDLNAKDNDGNTALHYAASSGLKKCVELLVSHDVSLFIENNAGETACEMADKAGFKSLADYLESKMVFSSCVTIKPKDKDPVLELDKAYDGLRPQDLQEAKDLLLVETSDMLHVPLFTAEALLRCHDWSQVTLLEAWVQDPVGCCLAAGVQPTTSAVHASERSNDPVVTEEYHSGSLNSSSPSTPSGPQGRSPARLPCNICSEVVHEPDPVIVPCQHEFCISCWRSYLTIKIQEGDVHSIVCPAVGCSQLVPVDIIEHIVSPDMVRRYLQFDIEAFVESNPNFKWCPWAGCGRAVHLPESVDPPPLRLPKSTPREPMSHSVDCGNRHYFCWECLGAAHAPCCCEKWEEWQKKVAEAKPEELKSACSRTEEAANCLWMVTNSKPCPCCKSPIQKNEGCNHIKCYKCKHDFCWVCLEPWKRHSSATGGYFRCNRFEAVNRAEEHAGAIISEAETKNKEMQELKKFAHYYTSFKEHEKSHKDEILIEKRLIEKEGCWVREFGEGEDGLPNVHFLGDAAWELLRARRILCGSYAYGYYMQDEGYAKTVFELLQRNLEEAAKDLSDILSAPRLRASHRTIVESAERVLRKREEFLKAIARGLVPPETPPSSRRTRRRRYPTVFGLDPPEDEQLMVALLESIGDGPMEDPWVKDARGCHANLSALFDWPRDPSTSGSSSSDTEDEDRKSALIRAVGVCSREGCTRPRARNPRTQKLHEYCSLRCQTKHSNRELHQVRNEVDFSMDLMIALELSRMQMIEDQRRFERGCDSEPAINDAASAVPHQSTLPSSPAPCCSSGDEHLALSPAHSSRSDISHITASPSRKALASPTTGAEGTSEPASVVDTKNLASNLPDGSHKLEKDLFRPGAKSE</sequence>
<evidence type="ECO:0000256" key="17">
    <source>
        <dbReference type="SAM" id="MobiDB-lite"/>
    </source>
</evidence>
<feature type="region of interest" description="Disordered" evidence="17">
    <location>
        <begin position="714"/>
        <end position="736"/>
    </location>
</feature>
<dbReference type="InterPro" id="IPR044066">
    <property type="entry name" value="TRIAD_supradom"/>
</dbReference>
<dbReference type="InterPro" id="IPR001841">
    <property type="entry name" value="Znf_RING"/>
</dbReference>
<dbReference type="SMART" id="SM00184">
    <property type="entry name" value="RING"/>
    <property type="match status" value="2"/>
</dbReference>
<keyword evidence="8" id="KW-0479">Metal-binding</keyword>
<dbReference type="GO" id="GO:0008270">
    <property type="term" value="F:zinc ion binding"/>
    <property type="evidence" value="ECO:0007669"/>
    <property type="project" value="UniProtKB-KW"/>
</dbReference>
<accession>A0A131YX35</accession>